<evidence type="ECO:0000313" key="2">
    <source>
        <dbReference type="Proteomes" id="UP000887116"/>
    </source>
</evidence>
<dbReference type="Proteomes" id="UP000887116">
    <property type="component" value="Unassembled WGS sequence"/>
</dbReference>
<keyword evidence="2" id="KW-1185">Reference proteome</keyword>
<sequence>MCVRCTRENTENNHQGLLVNKFKLTCNVANGKRPGRPSTSDNTINRPYLNSFKGSLTLALVVADFRISAGTSDTHLHMFNPLVY</sequence>
<protein>
    <submittedName>
        <fullName evidence="1">Uncharacterized protein</fullName>
    </submittedName>
</protein>
<evidence type="ECO:0000313" key="1">
    <source>
        <dbReference type="EMBL" id="GFR27957.1"/>
    </source>
</evidence>
<accession>A0A8X6M0Y8</accession>
<comment type="caution">
    <text evidence="1">The sequence shown here is derived from an EMBL/GenBank/DDBJ whole genome shotgun (WGS) entry which is preliminary data.</text>
</comment>
<dbReference type="EMBL" id="BMAO01009001">
    <property type="protein sequence ID" value="GFR27957.1"/>
    <property type="molecule type" value="Genomic_DNA"/>
</dbReference>
<gene>
    <name evidence="1" type="ORF">TNCT_648771</name>
</gene>
<dbReference type="AlphaFoldDB" id="A0A8X6M0Y8"/>
<name>A0A8X6M0Y8_TRICU</name>
<reference evidence="1" key="1">
    <citation type="submission" date="2020-07" db="EMBL/GenBank/DDBJ databases">
        <title>Multicomponent nature underlies the extraordinary mechanical properties of spider dragline silk.</title>
        <authorList>
            <person name="Kono N."/>
            <person name="Nakamura H."/>
            <person name="Mori M."/>
            <person name="Yoshida Y."/>
            <person name="Ohtoshi R."/>
            <person name="Malay A.D."/>
            <person name="Moran D.A.P."/>
            <person name="Tomita M."/>
            <person name="Numata K."/>
            <person name="Arakawa K."/>
        </authorList>
    </citation>
    <scope>NUCLEOTIDE SEQUENCE</scope>
</reference>
<organism evidence="1 2">
    <name type="scientific">Trichonephila clavata</name>
    <name type="common">Joro spider</name>
    <name type="synonym">Nephila clavata</name>
    <dbReference type="NCBI Taxonomy" id="2740835"/>
    <lineage>
        <taxon>Eukaryota</taxon>
        <taxon>Metazoa</taxon>
        <taxon>Ecdysozoa</taxon>
        <taxon>Arthropoda</taxon>
        <taxon>Chelicerata</taxon>
        <taxon>Arachnida</taxon>
        <taxon>Araneae</taxon>
        <taxon>Araneomorphae</taxon>
        <taxon>Entelegynae</taxon>
        <taxon>Araneoidea</taxon>
        <taxon>Nephilidae</taxon>
        <taxon>Trichonephila</taxon>
    </lineage>
</organism>
<proteinExistence type="predicted"/>